<dbReference type="EMBL" id="SLVJ01000016">
    <property type="protein sequence ID" value="TCM65084.1"/>
    <property type="molecule type" value="Genomic_DNA"/>
</dbReference>
<dbReference type="AlphaFoldDB" id="A0A4R1XM22"/>
<sequence length="119" mass="13447">MFKIILAFALSLLPTSLLFIHLNFDIQNEYLIILFVPALIGIFIPILLKKISQLLDRGNLLGIGFLNFVLMFFISLNMTRSDIGLIMLTLLCLLPFLLTYIITVSIITYSPPPEDGEDD</sequence>
<keyword evidence="3" id="KW-1185">Reference proteome</keyword>
<gene>
    <name evidence="2" type="ORF">EC844_11647</name>
</gene>
<name>A0A4R1XM22_ACICA</name>
<feature type="transmembrane region" description="Helical" evidence="1">
    <location>
        <begin position="60"/>
        <end position="79"/>
    </location>
</feature>
<proteinExistence type="predicted"/>
<accession>A0A4R1XM22</accession>
<comment type="caution">
    <text evidence="2">The sequence shown here is derived from an EMBL/GenBank/DDBJ whole genome shotgun (WGS) entry which is preliminary data.</text>
</comment>
<evidence type="ECO:0000256" key="1">
    <source>
        <dbReference type="SAM" id="Phobius"/>
    </source>
</evidence>
<keyword evidence="1" id="KW-0812">Transmembrane</keyword>
<evidence type="ECO:0000313" key="3">
    <source>
        <dbReference type="Proteomes" id="UP000294963"/>
    </source>
</evidence>
<dbReference type="Proteomes" id="UP000294963">
    <property type="component" value="Unassembled WGS sequence"/>
</dbReference>
<protein>
    <submittedName>
        <fullName evidence="2">Uncharacterized protein</fullName>
    </submittedName>
</protein>
<feature type="transmembrane region" description="Helical" evidence="1">
    <location>
        <begin position="85"/>
        <end position="109"/>
    </location>
</feature>
<keyword evidence="1" id="KW-1133">Transmembrane helix</keyword>
<evidence type="ECO:0000313" key="2">
    <source>
        <dbReference type="EMBL" id="TCM65084.1"/>
    </source>
</evidence>
<keyword evidence="1" id="KW-0472">Membrane</keyword>
<reference evidence="2 3" key="1">
    <citation type="submission" date="2019-03" db="EMBL/GenBank/DDBJ databases">
        <title>Genomic analyses of the natural microbiome of Caenorhabditis elegans.</title>
        <authorList>
            <person name="Samuel B."/>
        </authorList>
    </citation>
    <scope>NUCLEOTIDE SEQUENCE [LARGE SCALE GENOMIC DNA]</scope>
    <source>
        <strain evidence="2 3">JUb89</strain>
    </source>
</reference>
<feature type="transmembrane region" description="Helical" evidence="1">
    <location>
        <begin position="30"/>
        <end position="48"/>
    </location>
</feature>
<organism evidence="2 3">
    <name type="scientific">Acinetobacter calcoaceticus</name>
    <dbReference type="NCBI Taxonomy" id="471"/>
    <lineage>
        <taxon>Bacteria</taxon>
        <taxon>Pseudomonadati</taxon>
        <taxon>Pseudomonadota</taxon>
        <taxon>Gammaproteobacteria</taxon>
        <taxon>Moraxellales</taxon>
        <taxon>Moraxellaceae</taxon>
        <taxon>Acinetobacter</taxon>
        <taxon>Acinetobacter calcoaceticus/baumannii complex</taxon>
    </lineage>
</organism>